<feature type="domain" description="MacB-like periplasmic core" evidence="8">
    <location>
        <begin position="20"/>
        <end position="242"/>
    </location>
</feature>
<keyword evidence="5 6" id="KW-0472">Membrane</keyword>
<keyword evidence="2" id="KW-1003">Cell membrane</keyword>
<dbReference type="EMBL" id="JAFMYV010000006">
    <property type="protein sequence ID" value="MBO0937497.1"/>
    <property type="molecule type" value="Genomic_DNA"/>
</dbReference>
<dbReference type="Pfam" id="PF02687">
    <property type="entry name" value="FtsX"/>
    <property type="match status" value="2"/>
</dbReference>
<evidence type="ECO:0000313" key="10">
    <source>
        <dbReference type="Proteomes" id="UP000664034"/>
    </source>
</evidence>
<sequence length="797" mass="87725">MLRSYLTLALRQLLRNGLYSTLNIGGLAIGLAVSTYIGLYVWHEFHYDQFHPFAQRTYRVLSVSKFDGQEVSWPHLHESFGREAKRQLPEVEQFVRLSQGDMPVWVQTDTDHRQKVNNIGFADPSFLTVMGFPLALGDAHTALTRPGQIVLTKPLAEKLFGSQNPLGKVITYDKKFSLTVSGVFNTLPSNTLLHINALVSITSLPALGSRNRDNWERSGFLETYLVLRPGADVKKIASTLKQVNSGLKVNLGKANFLLESLPSLHLYGKTAGEKTRQNLYIFLGIALLILVLAITNYVSLTTARAAQRTREVGVRKAIGGQRRELIKQFYTESLLVTTLAFMLGLGLLAMVFPWVNQQLGIYMGGHIAGERGYVMLIVVLWLTCSLLAGSYPALLLSGFRPQDTLKSTATAGRRGVGMRRVLTTGQFVASVGLLICSLIFYAQMRFMRTKNIGLDRSQVVAVTVDPEMVSQYTSFRDAVRQWAGAGRVAATNTRLFTPFIMTYFVTGSRVKKQVMLNALTVDKSFFSTLGINWLLPPVGWKEKPITKELHVFNQWAVKEAGETVKVVPHPDPFGFAKDGIEGITADFNLFGLQQQQSPVMLNVVSDTSRAVVADGGYLLVKLSPGQDVPVALGQLKLLYEQASQSGASPAPFDYYFLDDAYNKLYEKEQQLATLVNGFTVLTLLVACLGLLGLMTFTVEARTKEIGIRKVLGASVAGIVSLLSRELILLVVLSVLIASPLAYWAMTKWLANFAYKITIPWWAFAGAGAGALLIALLTVSVQSIRAAVGNPVKALRSE</sequence>
<feature type="transmembrane region" description="Helical" evidence="6">
    <location>
        <begin position="329"/>
        <end position="352"/>
    </location>
</feature>
<dbReference type="PANTHER" id="PTHR30572:SF18">
    <property type="entry name" value="ABC-TYPE MACROLIDE FAMILY EXPORT SYSTEM PERMEASE COMPONENT 2"/>
    <property type="match status" value="1"/>
</dbReference>
<dbReference type="PANTHER" id="PTHR30572">
    <property type="entry name" value="MEMBRANE COMPONENT OF TRANSPORTER-RELATED"/>
    <property type="match status" value="1"/>
</dbReference>
<reference evidence="9" key="1">
    <citation type="submission" date="2021-03" db="EMBL/GenBank/DDBJ databases">
        <title>Fibrella sp. HMF5335 genome sequencing and assembly.</title>
        <authorList>
            <person name="Kang H."/>
            <person name="Kim H."/>
            <person name="Bae S."/>
            <person name="Joh K."/>
        </authorList>
    </citation>
    <scope>NUCLEOTIDE SEQUENCE</scope>
    <source>
        <strain evidence="9">HMF5335</strain>
    </source>
</reference>
<feature type="transmembrane region" description="Helical" evidence="6">
    <location>
        <begin position="420"/>
        <end position="442"/>
    </location>
</feature>
<dbReference type="InterPro" id="IPR050250">
    <property type="entry name" value="Macrolide_Exporter_MacB"/>
</dbReference>
<evidence type="ECO:0000256" key="4">
    <source>
        <dbReference type="ARBA" id="ARBA00022989"/>
    </source>
</evidence>
<dbReference type="Proteomes" id="UP000664034">
    <property type="component" value="Unassembled WGS sequence"/>
</dbReference>
<evidence type="ECO:0000256" key="6">
    <source>
        <dbReference type="SAM" id="Phobius"/>
    </source>
</evidence>
<feature type="domain" description="ABC3 transporter permease C-terminal" evidence="7">
    <location>
        <begin position="678"/>
        <end position="786"/>
    </location>
</feature>
<dbReference type="GO" id="GO:0022857">
    <property type="term" value="F:transmembrane transporter activity"/>
    <property type="evidence" value="ECO:0007669"/>
    <property type="project" value="TreeGrafter"/>
</dbReference>
<evidence type="ECO:0000256" key="2">
    <source>
        <dbReference type="ARBA" id="ARBA00022475"/>
    </source>
</evidence>
<comment type="caution">
    <text evidence="9">The sequence shown here is derived from an EMBL/GenBank/DDBJ whole genome shotgun (WGS) entry which is preliminary data.</text>
</comment>
<feature type="transmembrane region" description="Helical" evidence="6">
    <location>
        <begin position="758"/>
        <end position="778"/>
    </location>
</feature>
<evidence type="ECO:0000256" key="1">
    <source>
        <dbReference type="ARBA" id="ARBA00004651"/>
    </source>
</evidence>
<feature type="domain" description="ABC3 transporter permease C-terminal" evidence="7">
    <location>
        <begin position="285"/>
        <end position="396"/>
    </location>
</feature>
<keyword evidence="4 6" id="KW-1133">Transmembrane helix</keyword>
<gene>
    <name evidence="9" type="ORF">J2I47_13150</name>
</gene>
<protein>
    <submittedName>
        <fullName evidence="9">ABC transporter permease</fullName>
    </submittedName>
</protein>
<evidence type="ECO:0000259" key="7">
    <source>
        <dbReference type="Pfam" id="PF02687"/>
    </source>
</evidence>
<evidence type="ECO:0000256" key="3">
    <source>
        <dbReference type="ARBA" id="ARBA00022692"/>
    </source>
</evidence>
<feature type="transmembrane region" description="Helical" evidence="6">
    <location>
        <begin position="279"/>
        <end position="300"/>
    </location>
</feature>
<feature type="transmembrane region" description="Helical" evidence="6">
    <location>
        <begin position="372"/>
        <end position="399"/>
    </location>
</feature>
<feature type="transmembrane region" description="Helical" evidence="6">
    <location>
        <begin position="21"/>
        <end position="42"/>
    </location>
</feature>
<evidence type="ECO:0000259" key="8">
    <source>
        <dbReference type="Pfam" id="PF12704"/>
    </source>
</evidence>
<proteinExistence type="predicted"/>
<feature type="transmembrane region" description="Helical" evidence="6">
    <location>
        <begin position="674"/>
        <end position="698"/>
    </location>
</feature>
<dbReference type="InterPro" id="IPR003838">
    <property type="entry name" value="ABC3_permease_C"/>
</dbReference>
<evidence type="ECO:0000313" key="9">
    <source>
        <dbReference type="EMBL" id="MBO0937497.1"/>
    </source>
</evidence>
<accession>A0A939GE89</accession>
<dbReference type="InterPro" id="IPR025857">
    <property type="entry name" value="MacB_PCD"/>
</dbReference>
<comment type="subcellular location">
    <subcellularLocation>
        <location evidence="1">Cell membrane</location>
        <topology evidence="1">Multi-pass membrane protein</topology>
    </subcellularLocation>
</comment>
<evidence type="ECO:0000256" key="5">
    <source>
        <dbReference type="ARBA" id="ARBA00023136"/>
    </source>
</evidence>
<organism evidence="9 10">
    <name type="scientific">Fibrella rubiginis</name>
    <dbReference type="NCBI Taxonomy" id="2817060"/>
    <lineage>
        <taxon>Bacteria</taxon>
        <taxon>Pseudomonadati</taxon>
        <taxon>Bacteroidota</taxon>
        <taxon>Cytophagia</taxon>
        <taxon>Cytophagales</taxon>
        <taxon>Spirosomataceae</taxon>
        <taxon>Fibrella</taxon>
    </lineage>
</organism>
<keyword evidence="3 6" id="KW-0812">Transmembrane</keyword>
<feature type="transmembrane region" description="Helical" evidence="6">
    <location>
        <begin position="710"/>
        <end position="738"/>
    </location>
</feature>
<dbReference type="Pfam" id="PF12704">
    <property type="entry name" value="MacB_PCD"/>
    <property type="match status" value="1"/>
</dbReference>
<keyword evidence="10" id="KW-1185">Reference proteome</keyword>
<dbReference type="AlphaFoldDB" id="A0A939GE89"/>
<dbReference type="RefSeq" id="WP_207365055.1">
    <property type="nucleotide sequence ID" value="NZ_JAFMYV010000006.1"/>
</dbReference>
<name>A0A939GE89_9BACT</name>
<dbReference type="GO" id="GO:0005886">
    <property type="term" value="C:plasma membrane"/>
    <property type="evidence" value="ECO:0007669"/>
    <property type="project" value="UniProtKB-SubCell"/>
</dbReference>